<feature type="domain" description="F-box" evidence="1">
    <location>
        <begin position="1"/>
        <end position="52"/>
    </location>
</feature>
<evidence type="ECO:0000313" key="3">
    <source>
        <dbReference type="Proteomes" id="UP000703269"/>
    </source>
</evidence>
<dbReference type="OrthoDB" id="2803395at2759"/>
<evidence type="ECO:0000259" key="1">
    <source>
        <dbReference type="PROSITE" id="PS50181"/>
    </source>
</evidence>
<accession>A0A9P3GRN2</accession>
<keyword evidence="3" id="KW-1185">Reference proteome</keyword>
<gene>
    <name evidence="2" type="ORF">PsYK624_169050</name>
</gene>
<protein>
    <recommendedName>
        <fullName evidence="1">F-box domain-containing protein</fullName>
    </recommendedName>
</protein>
<dbReference type="EMBL" id="BPQB01000173">
    <property type="protein sequence ID" value="GJF00611.1"/>
    <property type="molecule type" value="Genomic_DNA"/>
</dbReference>
<sequence>MSSLVDLPNELLLLIHSEIDEYDLLTHVCYLQLCSRTRACYARSPPRFWRRLARTHGLGLSRMEEDTELVWRKVAVECAEHVWVCQHPECGEQRLKENREAMDKAILQWEDLDCEETIVHDEVWDGTDPGGDNTPSTLFLHIDFNSAFPCVEDSESKRSKGILKCAFLKATPPVAYRTSDLVEYHPVALRTFATFPPMAMMDTYDPKHYDSDGGLQIRNPDGVTVYDVLIAFSEVMSFNMTSKNLRLLMDYTPPRNFFPKTWTVADVLQATPVVGSWFQLTHWQGFVQEEPTLFSCVFEPKQLPNDVREHINMYKAKTKR</sequence>
<name>A0A9P3GRN2_9APHY</name>
<dbReference type="AlphaFoldDB" id="A0A9P3GRN2"/>
<proteinExistence type="predicted"/>
<organism evidence="2 3">
    <name type="scientific">Phanerochaete sordida</name>
    <dbReference type="NCBI Taxonomy" id="48140"/>
    <lineage>
        <taxon>Eukaryota</taxon>
        <taxon>Fungi</taxon>
        <taxon>Dikarya</taxon>
        <taxon>Basidiomycota</taxon>
        <taxon>Agaricomycotina</taxon>
        <taxon>Agaricomycetes</taxon>
        <taxon>Polyporales</taxon>
        <taxon>Phanerochaetaceae</taxon>
        <taxon>Phanerochaete</taxon>
    </lineage>
</organism>
<evidence type="ECO:0000313" key="2">
    <source>
        <dbReference type="EMBL" id="GJF00611.1"/>
    </source>
</evidence>
<dbReference type="Proteomes" id="UP000703269">
    <property type="component" value="Unassembled WGS sequence"/>
</dbReference>
<reference evidence="2 3" key="1">
    <citation type="submission" date="2021-08" db="EMBL/GenBank/DDBJ databases">
        <title>Draft Genome Sequence of Phanerochaete sordida strain YK-624.</title>
        <authorList>
            <person name="Mori T."/>
            <person name="Dohra H."/>
            <person name="Suzuki T."/>
            <person name="Kawagishi H."/>
            <person name="Hirai H."/>
        </authorList>
    </citation>
    <scope>NUCLEOTIDE SEQUENCE [LARGE SCALE GENOMIC DNA]</scope>
    <source>
        <strain evidence="2 3">YK-624</strain>
    </source>
</reference>
<dbReference type="PROSITE" id="PS50181">
    <property type="entry name" value="FBOX"/>
    <property type="match status" value="1"/>
</dbReference>
<dbReference type="InterPro" id="IPR001810">
    <property type="entry name" value="F-box_dom"/>
</dbReference>
<comment type="caution">
    <text evidence="2">The sequence shown here is derived from an EMBL/GenBank/DDBJ whole genome shotgun (WGS) entry which is preliminary data.</text>
</comment>